<evidence type="ECO:0000313" key="2">
    <source>
        <dbReference type="Proteomes" id="UP000827872"/>
    </source>
</evidence>
<keyword evidence="2" id="KW-1185">Reference proteome</keyword>
<dbReference type="Proteomes" id="UP000827872">
    <property type="component" value="Linkage Group LG03"/>
</dbReference>
<name>A0ACB8EKU5_9SAUR</name>
<evidence type="ECO:0000313" key="1">
    <source>
        <dbReference type="EMBL" id="KAH7993066.1"/>
    </source>
</evidence>
<dbReference type="EMBL" id="CM037616">
    <property type="protein sequence ID" value="KAH7993066.1"/>
    <property type="molecule type" value="Genomic_DNA"/>
</dbReference>
<gene>
    <name evidence="1" type="ORF">K3G42_029012</name>
</gene>
<accession>A0ACB8EKU5</accession>
<organism evidence="1 2">
    <name type="scientific">Sphaerodactylus townsendi</name>
    <dbReference type="NCBI Taxonomy" id="933632"/>
    <lineage>
        <taxon>Eukaryota</taxon>
        <taxon>Metazoa</taxon>
        <taxon>Chordata</taxon>
        <taxon>Craniata</taxon>
        <taxon>Vertebrata</taxon>
        <taxon>Euteleostomi</taxon>
        <taxon>Lepidosauria</taxon>
        <taxon>Squamata</taxon>
        <taxon>Bifurcata</taxon>
        <taxon>Gekkota</taxon>
        <taxon>Sphaerodactylidae</taxon>
        <taxon>Sphaerodactylus</taxon>
    </lineage>
</organism>
<protein>
    <submittedName>
        <fullName evidence="1">Uncharacterized protein</fullName>
    </submittedName>
</protein>
<proteinExistence type="predicted"/>
<reference evidence="1" key="1">
    <citation type="submission" date="2021-08" db="EMBL/GenBank/DDBJ databases">
        <title>The first chromosome-level gecko genome reveals the dynamic sex chromosomes of Neotropical dwarf geckos (Sphaerodactylidae: Sphaerodactylus).</title>
        <authorList>
            <person name="Pinto B.J."/>
            <person name="Keating S.E."/>
            <person name="Gamble T."/>
        </authorList>
    </citation>
    <scope>NUCLEOTIDE SEQUENCE</scope>
    <source>
        <strain evidence="1">TG3544</strain>
    </source>
</reference>
<comment type="caution">
    <text evidence="1">The sequence shown here is derived from an EMBL/GenBank/DDBJ whole genome shotgun (WGS) entry which is preliminary data.</text>
</comment>
<sequence>MCSSAAWLSHMHSAELLNRPISRSLECSNGGVKFTTDVNATAAVSDVGLLPVPLLPSHSNENEPES</sequence>